<name>A0A2H0RGE7_9BACT</name>
<evidence type="ECO:0000313" key="1">
    <source>
        <dbReference type="EMBL" id="PIR45622.1"/>
    </source>
</evidence>
<reference evidence="1 2" key="1">
    <citation type="submission" date="2017-09" db="EMBL/GenBank/DDBJ databases">
        <title>Depth-based differentiation of microbial function through sediment-hosted aquifers and enrichment of novel symbionts in the deep terrestrial subsurface.</title>
        <authorList>
            <person name="Probst A.J."/>
            <person name="Ladd B."/>
            <person name="Jarett J.K."/>
            <person name="Geller-Mcgrath D.E."/>
            <person name="Sieber C.M."/>
            <person name="Emerson J.B."/>
            <person name="Anantharaman K."/>
            <person name="Thomas B.C."/>
            <person name="Malmstrom R."/>
            <person name="Stieglmeier M."/>
            <person name="Klingl A."/>
            <person name="Woyke T."/>
            <person name="Ryan C.M."/>
            <person name="Banfield J.F."/>
        </authorList>
    </citation>
    <scope>NUCLEOTIDE SEQUENCE [LARGE SCALE GENOMIC DNA]</scope>
    <source>
        <strain evidence="1">CG10_big_fil_rev_8_21_14_0_10_50_13</strain>
    </source>
</reference>
<comment type="caution">
    <text evidence="1">The sequence shown here is derived from an EMBL/GenBank/DDBJ whole genome shotgun (WGS) entry which is preliminary data.</text>
</comment>
<protein>
    <recommendedName>
        <fullName evidence="3">Glutamate dehydrogenase</fullName>
    </recommendedName>
</protein>
<organism evidence="1 2">
    <name type="scientific">Candidatus Vogelbacteria bacterium CG10_big_fil_rev_8_21_14_0_10_50_13</name>
    <dbReference type="NCBI Taxonomy" id="1975044"/>
    <lineage>
        <taxon>Bacteria</taxon>
        <taxon>Candidatus Vogeliibacteriota</taxon>
    </lineage>
</organism>
<dbReference type="EMBL" id="PCYJ01000008">
    <property type="protein sequence ID" value="PIR45622.1"/>
    <property type="molecule type" value="Genomic_DNA"/>
</dbReference>
<sequence length="65" mass="7432">MTNPFDTYLANLERLAPLAELNEQTIKALTTPDKIIEKELEVTMDDGRTPTLPAYRVQWSNARRA</sequence>
<dbReference type="Proteomes" id="UP000230906">
    <property type="component" value="Unassembled WGS sequence"/>
</dbReference>
<evidence type="ECO:0008006" key="3">
    <source>
        <dbReference type="Google" id="ProtNLM"/>
    </source>
</evidence>
<proteinExistence type="predicted"/>
<accession>A0A2H0RGE7</accession>
<dbReference type="AlphaFoldDB" id="A0A2H0RGE7"/>
<dbReference type="SUPFAM" id="SSF53223">
    <property type="entry name" value="Aminoacid dehydrogenase-like, N-terminal domain"/>
    <property type="match status" value="1"/>
</dbReference>
<evidence type="ECO:0000313" key="2">
    <source>
        <dbReference type="Proteomes" id="UP000230906"/>
    </source>
</evidence>
<gene>
    <name evidence="1" type="ORF">COV09_00440</name>
</gene>
<dbReference type="InterPro" id="IPR046346">
    <property type="entry name" value="Aminoacid_DH-like_N_sf"/>
</dbReference>